<dbReference type="HOGENOM" id="CLU_3139094_0_0_10"/>
<evidence type="ECO:0000313" key="2">
    <source>
        <dbReference type="Proteomes" id="UP000003112"/>
    </source>
</evidence>
<comment type="caution">
    <text evidence="1">The sequence shown here is derived from an EMBL/GenBank/DDBJ whole genome shotgun (WGS) entry which is preliminary data.</text>
</comment>
<name>E6K789_9BACT</name>
<gene>
    <name evidence="1" type="ORF">HMPREF6485_1736</name>
</gene>
<accession>E6K789</accession>
<dbReference type="Proteomes" id="UP000003112">
    <property type="component" value="Unassembled WGS sequence"/>
</dbReference>
<reference evidence="1 2" key="1">
    <citation type="submission" date="2010-10" db="EMBL/GenBank/DDBJ databases">
        <authorList>
            <person name="Muzny D."/>
            <person name="Qin X."/>
            <person name="Deng J."/>
            <person name="Jiang H."/>
            <person name="Liu Y."/>
            <person name="Qu J."/>
            <person name="Song X.-Z."/>
            <person name="Zhang L."/>
            <person name="Thornton R."/>
            <person name="Coyle M."/>
            <person name="Francisco L."/>
            <person name="Jackson L."/>
            <person name="Javaid M."/>
            <person name="Korchina V."/>
            <person name="Kovar C."/>
            <person name="Mata R."/>
            <person name="Mathew T."/>
            <person name="Ngo R."/>
            <person name="Nguyen L."/>
            <person name="Nguyen N."/>
            <person name="Okwuonu G."/>
            <person name="Ongeri F."/>
            <person name="Pham C."/>
            <person name="Simmons D."/>
            <person name="Wilczek-Boney K."/>
            <person name="Hale W."/>
            <person name="Jakkamsetti A."/>
            <person name="Pham P."/>
            <person name="Ruth R."/>
            <person name="San Lucas F."/>
            <person name="Warren J."/>
            <person name="Zhang J."/>
            <person name="Zhao Z."/>
            <person name="Zhou C."/>
            <person name="Zhu D."/>
            <person name="Lee S."/>
            <person name="Bess C."/>
            <person name="Blankenburg K."/>
            <person name="Forbes L."/>
            <person name="Fu Q."/>
            <person name="Gubbala S."/>
            <person name="Hirani K."/>
            <person name="Jayaseelan J.C."/>
            <person name="Lara F."/>
            <person name="Munidasa M."/>
            <person name="Palculict T."/>
            <person name="Patil S."/>
            <person name="Pu L.-L."/>
            <person name="Saada N."/>
            <person name="Tang L."/>
            <person name="Weissenberger G."/>
            <person name="Zhu Y."/>
            <person name="Hemphill L."/>
            <person name="Shang Y."/>
            <person name="Youmans B."/>
            <person name="Ayvaz T."/>
            <person name="Ross M."/>
            <person name="Santibanez J."/>
            <person name="Aqrawi P."/>
            <person name="Gross S."/>
            <person name="Joshi V."/>
            <person name="Fowler G."/>
            <person name="Nazareth L."/>
            <person name="Reid J."/>
            <person name="Worley K."/>
            <person name="Petrosino J."/>
            <person name="Highlander S."/>
            <person name="Gibbs R."/>
        </authorList>
    </citation>
    <scope>NUCLEOTIDE SEQUENCE [LARGE SCALE GENOMIC DNA]</scope>
    <source>
        <strain evidence="1 2">ATCC 33574</strain>
    </source>
</reference>
<dbReference type="EMBL" id="AEPD01000028">
    <property type="protein sequence ID" value="EFU30457.1"/>
    <property type="molecule type" value="Genomic_DNA"/>
</dbReference>
<keyword evidence="2" id="KW-1185">Reference proteome</keyword>
<sequence length="49" mass="5066">MVSGGSGENVNGALPLQESPHTLLSFYSPVDVDLLVGALRALVKNLSKA</sequence>
<dbReference type="AlphaFoldDB" id="E6K789"/>
<proteinExistence type="predicted"/>
<organism evidence="1 2">
    <name type="scientific">Segatella buccae ATCC 33574</name>
    <dbReference type="NCBI Taxonomy" id="873513"/>
    <lineage>
        <taxon>Bacteria</taxon>
        <taxon>Pseudomonadati</taxon>
        <taxon>Bacteroidota</taxon>
        <taxon>Bacteroidia</taxon>
        <taxon>Bacteroidales</taxon>
        <taxon>Prevotellaceae</taxon>
        <taxon>Segatella</taxon>
    </lineage>
</organism>
<protein>
    <submittedName>
        <fullName evidence="1">Uncharacterized protein</fullName>
    </submittedName>
</protein>
<evidence type="ECO:0000313" key="1">
    <source>
        <dbReference type="EMBL" id="EFU30457.1"/>
    </source>
</evidence>